<organism evidence="2 4">
    <name type="scientific">Mycolicibacterium novocastrense</name>
    <name type="common">Mycobacterium novocastrense</name>
    <dbReference type="NCBI Taxonomy" id="59813"/>
    <lineage>
        <taxon>Bacteria</taxon>
        <taxon>Bacillati</taxon>
        <taxon>Actinomycetota</taxon>
        <taxon>Actinomycetes</taxon>
        <taxon>Mycobacteriales</taxon>
        <taxon>Mycobacteriaceae</taxon>
        <taxon>Mycolicibacterium</taxon>
    </lineage>
</organism>
<dbReference type="EMBL" id="BCTA01000017">
    <property type="protein sequence ID" value="GAT07895.1"/>
    <property type="molecule type" value="Genomic_DNA"/>
</dbReference>
<dbReference type="Proteomes" id="UP000069773">
    <property type="component" value="Unassembled WGS sequence"/>
</dbReference>
<dbReference type="EMBL" id="JACKTI010000055">
    <property type="protein sequence ID" value="MCV7025695.1"/>
    <property type="molecule type" value="Genomic_DNA"/>
</dbReference>
<reference evidence="2" key="2">
    <citation type="submission" date="2020-07" db="EMBL/GenBank/DDBJ databases">
        <authorList>
            <person name="Pettersson B.M.F."/>
            <person name="Behra P.R.K."/>
            <person name="Ramesh M."/>
            <person name="Das S."/>
            <person name="Dasgupta S."/>
            <person name="Kirsebom L.A."/>
        </authorList>
    </citation>
    <scope>NUCLEOTIDE SEQUENCE</scope>
    <source>
        <strain evidence="2">DSM 44203</strain>
    </source>
</reference>
<dbReference type="AlphaFoldDB" id="A0AAW5SQ01"/>
<sequence length="260" mass="28438">MSGPIGQLTRGTTGYNRLRRSDRWLVHAPRVRAALAAAEDPLVIDLGYGALPVTTLELAARLRVVRNDIRVVGLEIDPDRVQTAQAAESRVVQFGLGGFELAGLRPVLVRAFNVLRQYPVEAVHEAWSTMQRQLATGGLIVDGTCDELGRRACWILLDENGPVSLTLACDPFAIERPSDLAERLPKALIHHNVDGQPVHALLSAADRAWASVAGHGVFGPRVRWRAMLELLHDSGFPVVPARRRMRDGVLTVPWPTVAPT</sequence>
<proteinExistence type="predicted"/>
<gene>
    <name evidence="2" type="ORF">H7I77_20465</name>
    <name evidence="1" type="ORF">RMCN_1028</name>
</gene>
<evidence type="ECO:0000313" key="4">
    <source>
        <dbReference type="Proteomes" id="UP001207528"/>
    </source>
</evidence>
<comment type="caution">
    <text evidence="2">The sequence shown here is derived from an EMBL/GenBank/DDBJ whole genome shotgun (WGS) entry which is preliminary data.</text>
</comment>
<reference evidence="2" key="3">
    <citation type="journal article" date="2022" name="BMC Genomics">
        <title>Comparative genome analysis of mycobacteria focusing on tRNA and non-coding RNA.</title>
        <authorList>
            <person name="Behra P.R.K."/>
            <person name="Pettersson B.M.F."/>
            <person name="Ramesh M."/>
            <person name="Das S."/>
            <person name="Dasgupta S."/>
            <person name="Kirsebom L.A."/>
        </authorList>
    </citation>
    <scope>NUCLEOTIDE SEQUENCE</scope>
    <source>
        <strain evidence="2">DSM 44203</strain>
    </source>
</reference>
<keyword evidence="2" id="KW-0489">Methyltransferase</keyword>
<protein>
    <submittedName>
        <fullName evidence="2">Class I SAM-dependent methyltransferase</fullName>
    </submittedName>
</protein>
<dbReference type="Proteomes" id="UP001207528">
    <property type="component" value="Unassembled WGS sequence"/>
</dbReference>
<dbReference type="GO" id="GO:0008168">
    <property type="term" value="F:methyltransferase activity"/>
    <property type="evidence" value="ECO:0007669"/>
    <property type="project" value="UniProtKB-KW"/>
</dbReference>
<dbReference type="GO" id="GO:0032259">
    <property type="term" value="P:methylation"/>
    <property type="evidence" value="ECO:0007669"/>
    <property type="project" value="UniProtKB-KW"/>
</dbReference>
<keyword evidence="2" id="KW-0808">Transferase</keyword>
<dbReference type="RefSeq" id="WP_064351288.1">
    <property type="nucleotide sequence ID" value="NZ_BCTA01000017.1"/>
</dbReference>
<accession>A0AAW5SQ01</accession>
<name>A0AAW5SQ01_MYCNV</name>
<evidence type="ECO:0000313" key="2">
    <source>
        <dbReference type="EMBL" id="MCV7025695.1"/>
    </source>
</evidence>
<evidence type="ECO:0000313" key="1">
    <source>
        <dbReference type="EMBL" id="GAT07895.1"/>
    </source>
</evidence>
<dbReference type="SUPFAM" id="SSF53335">
    <property type="entry name" value="S-adenosyl-L-methionine-dependent methyltransferases"/>
    <property type="match status" value="1"/>
</dbReference>
<keyword evidence="3" id="KW-1185">Reference proteome</keyword>
<evidence type="ECO:0000313" key="3">
    <source>
        <dbReference type="Proteomes" id="UP000069773"/>
    </source>
</evidence>
<dbReference type="InterPro" id="IPR029063">
    <property type="entry name" value="SAM-dependent_MTases_sf"/>
</dbReference>
<reference evidence="1 3" key="1">
    <citation type="journal article" date="2016" name="Genome Announc.">
        <title>Draft Genome Sequences of Five Rapidly Growing Mycobacterium Species, M. thermoresistibile, M. fortuitum subsp. acetamidolyticum, M. canariasense, M. brisbanense, and M. novocastrense.</title>
        <authorList>
            <person name="Katahira K."/>
            <person name="Ogura Y."/>
            <person name="Gotoh Y."/>
            <person name="Hayashi T."/>
        </authorList>
    </citation>
    <scope>NUCLEOTIDE SEQUENCE [LARGE SCALE GENOMIC DNA]</scope>
    <source>
        <strain evidence="1 3">JCM18114</strain>
    </source>
</reference>